<protein>
    <recommendedName>
        <fullName evidence="4">Large ribosomal subunit protein bL36</fullName>
    </recommendedName>
</protein>
<evidence type="ECO:0000256" key="4">
    <source>
        <dbReference type="HAMAP-Rule" id="MF_00251"/>
    </source>
</evidence>
<dbReference type="PROSITE" id="PS00828">
    <property type="entry name" value="RIBOSOMAL_L36"/>
    <property type="match status" value="1"/>
</dbReference>
<dbReference type="GO" id="GO:0006412">
    <property type="term" value="P:translation"/>
    <property type="evidence" value="ECO:0007669"/>
    <property type="project" value="UniProtKB-UniRule"/>
</dbReference>
<organism evidence="6 7">
    <name type="scientific">Candidatus Scatenecus faecavium</name>
    <dbReference type="NCBI Taxonomy" id="2840915"/>
    <lineage>
        <taxon>Bacteria</taxon>
        <taxon>Candidatus Scatenecus</taxon>
    </lineage>
</organism>
<keyword evidence="2 4" id="KW-0689">Ribosomal protein</keyword>
<evidence type="ECO:0000313" key="7">
    <source>
        <dbReference type="Proteomes" id="UP000824139"/>
    </source>
</evidence>
<dbReference type="HAMAP" id="MF_00251">
    <property type="entry name" value="Ribosomal_bL36"/>
    <property type="match status" value="1"/>
</dbReference>
<dbReference type="PANTHER" id="PTHR42888:SF1">
    <property type="entry name" value="LARGE RIBOSOMAL SUBUNIT PROTEIN BL36C"/>
    <property type="match status" value="1"/>
</dbReference>
<reference evidence="6" key="1">
    <citation type="submission" date="2020-10" db="EMBL/GenBank/DDBJ databases">
        <authorList>
            <person name="Gilroy R."/>
        </authorList>
    </citation>
    <scope>NUCLEOTIDE SEQUENCE</scope>
    <source>
        <strain evidence="6">CHK152-2994</strain>
    </source>
</reference>
<name>A0A9D1FU02_9BACT</name>
<dbReference type="Pfam" id="PF00444">
    <property type="entry name" value="Ribosomal_L36"/>
    <property type="match status" value="1"/>
</dbReference>
<evidence type="ECO:0000256" key="5">
    <source>
        <dbReference type="RuleBase" id="RU000571"/>
    </source>
</evidence>
<comment type="similarity">
    <text evidence="1 4 5">Belongs to the bacterial ribosomal protein bL36 family.</text>
</comment>
<reference evidence="6" key="2">
    <citation type="journal article" date="2021" name="PeerJ">
        <title>Extensive microbial diversity within the chicken gut microbiome revealed by metagenomics and culture.</title>
        <authorList>
            <person name="Gilroy R."/>
            <person name="Ravi A."/>
            <person name="Getino M."/>
            <person name="Pursley I."/>
            <person name="Horton D.L."/>
            <person name="Alikhan N.F."/>
            <person name="Baker D."/>
            <person name="Gharbi K."/>
            <person name="Hall N."/>
            <person name="Watson M."/>
            <person name="Adriaenssens E.M."/>
            <person name="Foster-Nyarko E."/>
            <person name="Jarju S."/>
            <person name="Secka A."/>
            <person name="Antonio M."/>
            <person name="Oren A."/>
            <person name="Chaudhuri R.R."/>
            <person name="La Ragione R."/>
            <person name="Hildebrand F."/>
            <person name="Pallen M.J."/>
        </authorList>
    </citation>
    <scope>NUCLEOTIDE SEQUENCE</scope>
    <source>
        <strain evidence="6">CHK152-2994</strain>
    </source>
</reference>
<dbReference type="GO" id="GO:0005840">
    <property type="term" value="C:ribosome"/>
    <property type="evidence" value="ECO:0007669"/>
    <property type="project" value="UniProtKB-KW"/>
</dbReference>
<dbReference type="GO" id="GO:1990904">
    <property type="term" value="C:ribonucleoprotein complex"/>
    <property type="evidence" value="ECO:0007669"/>
    <property type="project" value="UniProtKB-KW"/>
</dbReference>
<sequence length="37" mass="4298">MKVRSSVKKICDKCKCIKRKGRIAVICENPKHKQRQG</sequence>
<accession>A0A9D1FU02</accession>
<dbReference type="InterPro" id="IPR035977">
    <property type="entry name" value="Ribosomal_bL36_sp"/>
</dbReference>
<dbReference type="PANTHER" id="PTHR42888">
    <property type="entry name" value="50S RIBOSOMAL PROTEIN L36, CHLOROPLASTIC"/>
    <property type="match status" value="1"/>
</dbReference>
<comment type="caution">
    <text evidence="6">The sequence shown here is derived from an EMBL/GenBank/DDBJ whole genome shotgun (WGS) entry which is preliminary data.</text>
</comment>
<dbReference type="EMBL" id="DVJO01000025">
    <property type="protein sequence ID" value="HIS82187.1"/>
    <property type="molecule type" value="Genomic_DNA"/>
</dbReference>
<dbReference type="GO" id="GO:0005737">
    <property type="term" value="C:cytoplasm"/>
    <property type="evidence" value="ECO:0007669"/>
    <property type="project" value="UniProtKB-ARBA"/>
</dbReference>
<dbReference type="InterPro" id="IPR000473">
    <property type="entry name" value="Ribosomal_bL36"/>
</dbReference>
<evidence type="ECO:0000256" key="3">
    <source>
        <dbReference type="ARBA" id="ARBA00023274"/>
    </source>
</evidence>
<dbReference type="Proteomes" id="UP000824139">
    <property type="component" value="Unassembled WGS sequence"/>
</dbReference>
<evidence type="ECO:0000256" key="1">
    <source>
        <dbReference type="ARBA" id="ARBA00007645"/>
    </source>
</evidence>
<evidence type="ECO:0000313" key="6">
    <source>
        <dbReference type="EMBL" id="HIS82187.1"/>
    </source>
</evidence>
<evidence type="ECO:0000256" key="2">
    <source>
        <dbReference type="ARBA" id="ARBA00022980"/>
    </source>
</evidence>
<proteinExistence type="inferred from homology"/>
<dbReference type="SUPFAM" id="SSF57840">
    <property type="entry name" value="Ribosomal protein L36"/>
    <property type="match status" value="1"/>
</dbReference>
<dbReference type="NCBIfam" id="TIGR01022">
    <property type="entry name" value="rpmJ_bact"/>
    <property type="match status" value="1"/>
</dbReference>
<dbReference type="AlphaFoldDB" id="A0A9D1FU02"/>
<gene>
    <name evidence="4 6" type="primary">rpmJ</name>
    <name evidence="6" type="ORF">IAD41_01070</name>
</gene>
<keyword evidence="3 4" id="KW-0687">Ribonucleoprotein</keyword>
<dbReference type="GO" id="GO:0003735">
    <property type="term" value="F:structural constituent of ribosome"/>
    <property type="evidence" value="ECO:0007669"/>
    <property type="project" value="InterPro"/>
</dbReference>